<gene>
    <name evidence="2" type="ORF">prwr041_17250</name>
</gene>
<evidence type="ECO:0000256" key="1">
    <source>
        <dbReference type="SAM" id="Phobius"/>
    </source>
</evidence>
<dbReference type="CDD" id="cd13120">
    <property type="entry name" value="BF2867_like_N"/>
    <property type="match status" value="1"/>
</dbReference>
<proteinExistence type="predicted"/>
<sequence length="607" mass="66179">MLKSTTISFKLSFCYLELPHYLLITKGTFISIIETNTACIYIYNKIFVYFYSLAERTELDRVMEKKFLLRINVSLLLLIIISLFSSCTGEANIIGCDNNEQINFSVLTPEWQNIDSLSSTKSSRAIPIVDTSFGTDKNFNLIADQNDGVGSYSILIDKEPVSFINSMWQTTNPHYWPGITNKTVNFYAYYPTSISGNISHTVGSAPTLSYIVPNDAVNQIDIITATANNVSGNTNSATPLTFNHVFAAVKFAVGTSGLPSGTIKSITIDGIKNSGTYTFGSGWALGSTISSFTVSPSATITGTSGENITSDAFTLMMIPQPFTNATITLTYNTGTTYKKNISGNWTAGASYTYNLSKPVNIGDYYYSDGTWGTIAEHSSSTALPIGIIFYNTTSSIDSGHGWKHGYAMALQTAAKSIPWESSNDGIVDNKDVNTNFPTTFDKMKLDMDGYTHSLSMKTYGGSNSKILSNSNYPAYYSALNFGNGTYGSVINAAPKTNNSGWYLPSIGQWYYFMLYIGKASFINNGTSGSSSQASIIIENSINTYINLAKTYNNTSETVYSISWNWCSSEYNGSVACDAAFSGDAVYIIGNLSKEYVDNMVVRSAIAF</sequence>
<dbReference type="InterPro" id="IPR042278">
    <property type="entry name" value="Mfa-like_1_N"/>
</dbReference>
<feature type="transmembrane region" description="Helical" evidence="1">
    <location>
        <begin position="67"/>
        <end position="84"/>
    </location>
</feature>
<keyword evidence="1" id="KW-0472">Membrane</keyword>
<dbReference type="InterPro" id="IPR025049">
    <property type="entry name" value="Mfa-like_1"/>
</dbReference>
<reference evidence="2 3" key="1">
    <citation type="journal article" date="2022" name="Int. J. Syst. Evol. Microbiol.">
        <title>Prevotella herbatica sp. nov., a plant polysaccharide-decomposing anaerobic bacterium isolated from a methanogenic reactor.</title>
        <authorList>
            <person name="Uek A."/>
            <person name="Tonouchi A."/>
            <person name="Kaku N."/>
            <person name="Ueki K."/>
        </authorList>
    </citation>
    <scope>NUCLEOTIDE SEQUENCE [LARGE SCALE GENOMIC DNA]</scope>
    <source>
        <strain evidence="2 3">WR041</strain>
    </source>
</reference>
<dbReference type="Pfam" id="PF13149">
    <property type="entry name" value="Mfa_like_1"/>
    <property type="match status" value="1"/>
</dbReference>
<evidence type="ECO:0000313" key="2">
    <source>
        <dbReference type="EMBL" id="BCS85832.1"/>
    </source>
</evidence>
<protein>
    <submittedName>
        <fullName evidence="2">Fimbrillin family protein</fullName>
    </submittedName>
</protein>
<dbReference type="EMBL" id="AP024484">
    <property type="protein sequence ID" value="BCS85832.1"/>
    <property type="molecule type" value="Genomic_DNA"/>
</dbReference>
<dbReference type="Proteomes" id="UP001319045">
    <property type="component" value="Chromosome"/>
</dbReference>
<evidence type="ECO:0000313" key="3">
    <source>
        <dbReference type="Proteomes" id="UP001319045"/>
    </source>
</evidence>
<accession>A0ABN6EIW9</accession>
<keyword evidence="1" id="KW-0812">Transmembrane</keyword>
<name>A0ABN6EIW9_9BACT</name>
<dbReference type="Gene3D" id="2.60.40.2620">
    <property type="entry name" value="Fimbrillin-like"/>
    <property type="match status" value="1"/>
</dbReference>
<organism evidence="2 3">
    <name type="scientific">Prevotella herbatica</name>
    <dbReference type="NCBI Taxonomy" id="2801997"/>
    <lineage>
        <taxon>Bacteria</taxon>
        <taxon>Pseudomonadati</taxon>
        <taxon>Bacteroidota</taxon>
        <taxon>Bacteroidia</taxon>
        <taxon>Bacteroidales</taxon>
        <taxon>Prevotellaceae</taxon>
        <taxon>Prevotella</taxon>
    </lineage>
</organism>
<keyword evidence="3" id="KW-1185">Reference proteome</keyword>
<dbReference type="CDD" id="cd13121">
    <property type="entry name" value="BF2867_like_C"/>
    <property type="match status" value="1"/>
</dbReference>
<keyword evidence="1" id="KW-1133">Transmembrane helix</keyword>